<accession>A0A1N6NDT7</accession>
<gene>
    <name evidence="1" type="ORF">SAMN05878282_101239</name>
</gene>
<reference evidence="1 2" key="1">
    <citation type="submission" date="2017-01" db="EMBL/GenBank/DDBJ databases">
        <authorList>
            <person name="Mah S.A."/>
            <person name="Swanson W.J."/>
            <person name="Moy G.W."/>
            <person name="Vacquier V.D."/>
        </authorList>
    </citation>
    <scope>NUCLEOTIDE SEQUENCE [LARGE SCALE GENOMIC DNA]</scope>
    <source>
        <strain evidence="1 2">RU36E</strain>
    </source>
</reference>
<dbReference type="Proteomes" id="UP000185841">
    <property type="component" value="Unassembled WGS sequence"/>
</dbReference>
<evidence type="ECO:0000313" key="1">
    <source>
        <dbReference type="EMBL" id="SIP90245.1"/>
    </source>
</evidence>
<organism evidence="1 2">
    <name type="scientific">Aquipseudomonas alcaligenes</name>
    <name type="common">Pseudomonas alcaligenes</name>
    <dbReference type="NCBI Taxonomy" id="43263"/>
    <lineage>
        <taxon>Bacteria</taxon>
        <taxon>Pseudomonadati</taxon>
        <taxon>Pseudomonadota</taxon>
        <taxon>Gammaproteobacteria</taxon>
        <taxon>Pseudomonadales</taxon>
        <taxon>Pseudomonadaceae</taxon>
        <taxon>Aquipseudomonas</taxon>
    </lineage>
</organism>
<protein>
    <submittedName>
        <fullName evidence="1">Uncharacterized protein</fullName>
    </submittedName>
</protein>
<evidence type="ECO:0000313" key="2">
    <source>
        <dbReference type="Proteomes" id="UP000185841"/>
    </source>
</evidence>
<name>A0A1N6NDT7_AQUAC</name>
<sequence>MEANGRTITATRLGSFLDEYYYRIHISPRQLDLGNVVSVQTSNVLLWNAYLEPRTLLAIDGLDEGILVSGQPAAPFLFQATQERTWQLSVTPDGQPVLDTIIEWEFDLGSGGIRVTANRIIAWSFAPDWADGVRETLEWLTDILSSETLVEQRRALRIAPRRFLQASMYVEGRERQLLDLALYGWGSRVWALPIWPEIQLLQSTTAAGSLRINCQTANLDFEAGGLAMFRGDDAFTYEVVEILTLDANGLNLKRGTQQRWPARSRLYPARPAQLVSAPQLTRLHDRLQSAEVRFLLLDACDWPETLPAALYRNRPVLDQAPEESEELTSSYERLLSTLDSGMGLPLISDLAGKPMPITRWRWLELGRAQRAQLRALLYGLRGQQVPVWLPTHADDLSVIATIGALSTVMDIEYIGYTRFAQARVGRRDIRLQLWNGSVFYRRITGCTELSTSVERLVFDTALGTQVEPSDIARVSWMVLSRLSSDRVEIDHQVDSEGVASCSLTFRGVRDDEF</sequence>
<proteinExistence type="predicted"/>
<dbReference type="AlphaFoldDB" id="A0A1N6NDT7"/>
<dbReference type="EMBL" id="FTMP01000001">
    <property type="protein sequence ID" value="SIP90245.1"/>
    <property type="molecule type" value="Genomic_DNA"/>
</dbReference>